<dbReference type="Pfam" id="PF01370">
    <property type="entry name" value="Epimerase"/>
    <property type="match status" value="1"/>
</dbReference>
<dbReference type="InterPro" id="IPR001509">
    <property type="entry name" value="Epimerase_deHydtase"/>
</dbReference>
<dbReference type="SUPFAM" id="SSF51735">
    <property type="entry name" value="NAD(P)-binding Rossmann-fold domains"/>
    <property type="match status" value="1"/>
</dbReference>
<evidence type="ECO:0000259" key="3">
    <source>
        <dbReference type="Pfam" id="PF01370"/>
    </source>
</evidence>
<keyword evidence="5" id="KW-1185">Reference proteome</keyword>
<dbReference type="PANTHER" id="PTHR43000">
    <property type="entry name" value="DTDP-D-GLUCOSE 4,6-DEHYDRATASE-RELATED"/>
    <property type="match status" value="1"/>
</dbReference>
<dbReference type="EMBL" id="CP017448">
    <property type="protein sequence ID" value="AOV17449.1"/>
    <property type="molecule type" value="Genomic_DNA"/>
</dbReference>
<accession>A0A1D8K8Z9</accession>
<evidence type="ECO:0000313" key="4">
    <source>
        <dbReference type="EMBL" id="AOV17449.1"/>
    </source>
</evidence>
<name>A0A1D8K8Z9_9GAMM</name>
<evidence type="ECO:0000313" key="5">
    <source>
        <dbReference type="Proteomes" id="UP000095342"/>
    </source>
</evidence>
<dbReference type="AlphaFoldDB" id="A0A1D8K8Z9"/>
<protein>
    <recommendedName>
        <fullName evidence="3">NAD-dependent epimerase/dehydratase domain-containing protein</fullName>
    </recommendedName>
</protein>
<sequence length="334" mass="35990">MTLRDSRVLVTGASGFIGGHLAGRLLAEGARVRVLVRDPSRLPEALAGQVELCVGDLDARDALGSAVTDVNYVFHCAANVHTWDRVEAYDSANVTGVANLLDAIAASGTLPERFVHVSTVDVYGFPPRPCGEDDPPNPPGFGYGDSKLHGEALLRERAQTLGMAYTVLRPTNVMGPGSPFIARIGEELRAGLMLQVDGGQVDCGFLAVDNLVDCLLWAAEAPVAAGEIYNVRDPEHVTWRMFLQDFRKGIGGKGLVVGLPYWLACAAARVLAAPYRMLGLSQEPLLHPLIVQIFGRTCGHRIDKLQAAGAPLGRQSYRDTLQASIDWFQRHGRS</sequence>
<evidence type="ECO:0000256" key="1">
    <source>
        <dbReference type="ARBA" id="ARBA00005125"/>
    </source>
</evidence>
<reference evidence="4 5" key="1">
    <citation type="submission" date="2016-09" db="EMBL/GenBank/DDBJ databases">
        <title>Acidihalobacter prosperus V6 (DSM14174).</title>
        <authorList>
            <person name="Khaleque H.N."/>
            <person name="Ramsay J.P."/>
            <person name="Murphy R.J.T."/>
            <person name="Kaksonen A.H."/>
            <person name="Boxall N.J."/>
            <person name="Watkin E.L.J."/>
        </authorList>
    </citation>
    <scope>NUCLEOTIDE SEQUENCE [LARGE SCALE GENOMIC DNA]</scope>
    <source>
        <strain evidence="4 5">V6</strain>
    </source>
</reference>
<comment type="similarity">
    <text evidence="2">Belongs to the NAD(P)-dependent epimerase/dehydratase family.</text>
</comment>
<gene>
    <name evidence="4" type="ORF">BJI67_10615</name>
</gene>
<dbReference type="Proteomes" id="UP000095342">
    <property type="component" value="Chromosome"/>
</dbReference>
<dbReference type="RefSeq" id="WP_070072999.1">
    <property type="nucleotide sequence ID" value="NZ_CP017448.1"/>
</dbReference>
<organism evidence="4 5">
    <name type="scientific">Acidihalobacter aeolianus</name>
    <dbReference type="NCBI Taxonomy" id="2792603"/>
    <lineage>
        <taxon>Bacteria</taxon>
        <taxon>Pseudomonadati</taxon>
        <taxon>Pseudomonadota</taxon>
        <taxon>Gammaproteobacteria</taxon>
        <taxon>Chromatiales</taxon>
        <taxon>Ectothiorhodospiraceae</taxon>
        <taxon>Acidihalobacter</taxon>
    </lineage>
</organism>
<feature type="domain" description="NAD-dependent epimerase/dehydratase" evidence="3">
    <location>
        <begin position="8"/>
        <end position="231"/>
    </location>
</feature>
<dbReference type="InterPro" id="IPR036291">
    <property type="entry name" value="NAD(P)-bd_dom_sf"/>
</dbReference>
<evidence type="ECO:0000256" key="2">
    <source>
        <dbReference type="ARBA" id="ARBA00007637"/>
    </source>
</evidence>
<dbReference type="KEGG" id="aaeo:BJI67_10615"/>
<proteinExistence type="inferred from homology"/>
<comment type="pathway">
    <text evidence="1">Bacterial outer membrane biogenesis; LPS O-antigen biosynthesis.</text>
</comment>
<dbReference type="Gene3D" id="3.40.50.720">
    <property type="entry name" value="NAD(P)-binding Rossmann-like Domain"/>
    <property type="match status" value="1"/>
</dbReference>